<evidence type="ECO:0000256" key="1">
    <source>
        <dbReference type="SAM" id="MobiDB-lite"/>
    </source>
</evidence>
<organism evidence="2 3">
    <name type="scientific">Artemisia annua</name>
    <name type="common">Sweet wormwood</name>
    <dbReference type="NCBI Taxonomy" id="35608"/>
    <lineage>
        <taxon>Eukaryota</taxon>
        <taxon>Viridiplantae</taxon>
        <taxon>Streptophyta</taxon>
        <taxon>Embryophyta</taxon>
        <taxon>Tracheophyta</taxon>
        <taxon>Spermatophyta</taxon>
        <taxon>Magnoliopsida</taxon>
        <taxon>eudicotyledons</taxon>
        <taxon>Gunneridae</taxon>
        <taxon>Pentapetalae</taxon>
        <taxon>asterids</taxon>
        <taxon>campanulids</taxon>
        <taxon>Asterales</taxon>
        <taxon>Asteraceae</taxon>
        <taxon>Asteroideae</taxon>
        <taxon>Anthemideae</taxon>
        <taxon>Artemisiinae</taxon>
        <taxon>Artemisia</taxon>
    </lineage>
</organism>
<evidence type="ECO:0000313" key="3">
    <source>
        <dbReference type="Proteomes" id="UP000245207"/>
    </source>
</evidence>
<feature type="region of interest" description="Disordered" evidence="1">
    <location>
        <begin position="33"/>
        <end position="62"/>
    </location>
</feature>
<sequence length="76" mass="8249">MPGVATDKPKTRSPRITKIKIKEPDDYHATLKALNSKGRMPRKALGQNSDSSSSEEIIADLPTTSKEIIADLPTTS</sequence>
<dbReference type="OrthoDB" id="1719619at2759"/>
<name>A0A2U1P4V9_ARTAN</name>
<keyword evidence="2" id="KW-0489">Methyltransferase</keyword>
<evidence type="ECO:0000313" key="2">
    <source>
        <dbReference type="EMBL" id="PWA80804.1"/>
    </source>
</evidence>
<dbReference type="AlphaFoldDB" id="A0A2U1P4V9"/>
<dbReference type="EMBL" id="PKPP01001672">
    <property type="protein sequence ID" value="PWA80804.1"/>
    <property type="molecule type" value="Genomic_DNA"/>
</dbReference>
<comment type="caution">
    <text evidence="2">The sequence shown here is derived from an EMBL/GenBank/DDBJ whole genome shotgun (WGS) entry which is preliminary data.</text>
</comment>
<keyword evidence="2" id="KW-0808">Transferase</keyword>
<reference evidence="2 3" key="1">
    <citation type="journal article" date="2018" name="Mol. Plant">
        <title>The genome of Artemisia annua provides insight into the evolution of Asteraceae family and artemisinin biosynthesis.</title>
        <authorList>
            <person name="Shen Q."/>
            <person name="Zhang L."/>
            <person name="Liao Z."/>
            <person name="Wang S."/>
            <person name="Yan T."/>
            <person name="Shi P."/>
            <person name="Liu M."/>
            <person name="Fu X."/>
            <person name="Pan Q."/>
            <person name="Wang Y."/>
            <person name="Lv Z."/>
            <person name="Lu X."/>
            <person name="Zhang F."/>
            <person name="Jiang W."/>
            <person name="Ma Y."/>
            <person name="Chen M."/>
            <person name="Hao X."/>
            <person name="Li L."/>
            <person name="Tang Y."/>
            <person name="Lv G."/>
            <person name="Zhou Y."/>
            <person name="Sun X."/>
            <person name="Brodelius P.E."/>
            <person name="Rose J.K.C."/>
            <person name="Tang K."/>
        </authorList>
    </citation>
    <scope>NUCLEOTIDE SEQUENCE [LARGE SCALE GENOMIC DNA]</scope>
    <source>
        <strain evidence="3">cv. Huhao1</strain>
        <tissue evidence="2">Leaf</tissue>
    </source>
</reference>
<dbReference type="GO" id="GO:0008168">
    <property type="term" value="F:methyltransferase activity"/>
    <property type="evidence" value="ECO:0007669"/>
    <property type="project" value="UniProtKB-KW"/>
</dbReference>
<proteinExistence type="predicted"/>
<dbReference type="GO" id="GO:0032259">
    <property type="term" value="P:methylation"/>
    <property type="evidence" value="ECO:0007669"/>
    <property type="project" value="UniProtKB-KW"/>
</dbReference>
<dbReference type="Proteomes" id="UP000245207">
    <property type="component" value="Unassembled WGS sequence"/>
</dbReference>
<protein>
    <submittedName>
        <fullName evidence="2">Ribosomal RNA adenine methylase transferase</fullName>
    </submittedName>
</protein>
<accession>A0A2U1P4V9</accession>
<gene>
    <name evidence="2" type="ORF">CTI12_AA192900</name>
</gene>
<keyword evidence="3" id="KW-1185">Reference proteome</keyword>